<organism evidence="2 3">
    <name type="scientific">Halorussus caseinilyticus</name>
    <dbReference type="NCBI Taxonomy" id="3034025"/>
    <lineage>
        <taxon>Archaea</taxon>
        <taxon>Methanobacteriati</taxon>
        <taxon>Methanobacteriota</taxon>
        <taxon>Stenosarchaea group</taxon>
        <taxon>Halobacteria</taxon>
        <taxon>Halobacteriales</taxon>
        <taxon>Haladaptataceae</taxon>
        <taxon>Halorussus</taxon>
    </lineage>
</organism>
<protein>
    <recommendedName>
        <fullName evidence="4">AMP-dependent synthetase/ligase domain-containing protein</fullName>
    </recommendedName>
</protein>
<dbReference type="Gene3D" id="3.40.50.12780">
    <property type="entry name" value="N-terminal domain of ligase-like"/>
    <property type="match status" value="1"/>
</dbReference>
<comment type="caution">
    <text evidence="2">The sequence shown here is derived from an EMBL/GenBank/DDBJ whole genome shotgun (WGS) entry which is preliminary data.</text>
</comment>
<evidence type="ECO:0000256" key="1">
    <source>
        <dbReference type="SAM" id="MobiDB-lite"/>
    </source>
</evidence>
<sequence>METLGDIVARDRRSDDPAVVAPRERRRYDYHRFCTTAWKTGNFFRRIGVHDDAVVAVADDPEPEALLALFGAALLGAGTRFVPRSDADAADARVVVAPGESVGDYDLSAGGQRVCYGGPPDDPSVHHFERDVWSENPSFPRTAIDPESVALVAVGDGDERDSVRGNGDAPVSRTPTCSLRPAGWPTTGVSNPTTRWRFGPRSRPPAPSLRASSRPCSRARRSCSPTTRRPATSQSRRTTRPKQNRQSSAPPTFG</sequence>
<dbReference type="SUPFAM" id="SSF56801">
    <property type="entry name" value="Acetyl-CoA synthetase-like"/>
    <property type="match status" value="1"/>
</dbReference>
<accession>A0ABD5WPG8</accession>
<dbReference type="EMBL" id="JBHSZH010000005">
    <property type="protein sequence ID" value="MFC7080948.1"/>
    <property type="molecule type" value="Genomic_DNA"/>
</dbReference>
<feature type="region of interest" description="Disordered" evidence="1">
    <location>
        <begin position="158"/>
        <end position="254"/>
    </location>
</feature>
<evidence type="ECO:0008006" key="4">
    <source>
        <dbReference type="Google" id="ProtNLM"/>
    </source>
</evidence>
<keyword evidence="3" id="KW-1185">Reference proteome</keyword>
<feature type="compositionally biased region" description="Low complexity" evidence="1">
    <location>
        <begin position="208"/>
        <end position="233"/>
    </location>
</feature>
<evidence type="ECO:0000313" key="2">
    <source>
        <dbReference type="EMBL" id="MFC7080948.1"/>
    </source>
</evidence>
<feature type="compositionally biased region" description="Polar residues" evidence="1">
    <location>
        <begin position="244"/>
        <end position="254"/>
    </location>
</feature>
<gene>
    <name evidence="2" type="ORF">ACFQJ6_13380</name>
</gene>
<name>A0ABD5WPG8_9EURY</name>
<dbReference type="RefSeq" id="WP_382209898.1">
    <property type="nucleotide sequence ID" value="NZ_JBHSZH010000005.1"/>
</dbReference>
<evidence type="ECO:0000313" key="3">
    <source>
        <dbReference type="Proteomes" id="UP001596407"/>
    </source>
</evidence>
<dbReference type="InterPro" id="IPR042099">
    <property type="entry name" value="ANL_N_sf"/>
</dbReference>
<proteinExistence type="predicted"/>
<dbReference type="Proteomes" id="UP001596407">
    <property type="component" value="Unassembled WGS sequence"/>
</dbReference>
<dbReference type="AlphaFoldDB" id="A0ABD5WPG8"/>
<reference evidence="2 3" key="1">
    <citation type="journal article" date="2019" name="Int. J. Syst. Evol. Microbiol.">
        <title>The Global Catalogue of Microorganisms (GCM) 10K type strain sequencing project: providing services to taxonomists for standard genome sequencing and annotation.</title>
        <authorList>
            <consortium name="The Broad Institute Genomics Platform"/>
            <consortium name="The Broad Institute Genome Sequencing Center for Infectious Disease"/>
            <person name="Wu L."/>
            <person name="Ma J."/>
        </authorList>
    </citation>
    <scope>NUCLEOTIDE SEQUENCE [LARGE SCALE GENOMIC DNA]</scope>
    <source>
        <strain evidence="2 3">DT72</strain>
    </source>
</reference>